<feature type="transmembrane region" description="Helical" evidence="1">
    <location>
        <begin position="317"/>
        <end position="334"/>
    </location>
</feature>
<comment type="caution">
    <text evidence="2">The sequence shown here is derived from an EMBL/GenBank/DDBJ whole genome shotgun (WGS) entry which is preliminary data.</text>
</comment>
<feature type="transmembrane region" description="Helical" evidence="1">
    <location>
        <begin position="289"/>
        <end position="311"/>
    </location>
</feature>
<dbReference type="InterPro" id="IPR011701">
    <property type="entry name" value="MFS"/>
</dbReference>
<dbReference type="SUPFAM" id="SSF103473">
    <property type="entry name" value="MFS general substrate transporter"/>
    <property type="match status" value="1"/>
</dbReference>
<dbReference type="Pfam" id="PF07690">
    <property type="entry name" value="MFS_1"/>
    <property type="match status" value="1"/>
</dbReference>
<feature type="transmembrane region" description="Helical" evidence="1">
    <location>
        <begin position="355"/>
        <end position="375"/>
    </location>
</feature>
<feature type="transmembrane region" description="Helical" evidence="1">
    <location>
        <begin position="169"/>
        <end position="187"/>
    </location>
</feature>
<accession>A0ABQ9FK87</accession>
<feature type="transmembrane region" description="Helical" evidence="1">
    <location>
        <begin position="53"/>
        <end position="71"/>
    </location>
</feature>
<dbReference type="Gene3D" id="1.20.1250.20">
    <property type="entry name" value="MFS general substrate transporter like domains"/>
    <property type="match status" value="2"/>
</dbReference>
<feature type="transmembrane region" description="Helical" evidence="1">
    <location>
        <begin position="224"/>
        <end position="245"/>
    </location>
</feature>
<keyword evidence="1" id="KW-0472">Membrane</keyword>
<feature type="transmembrane region" description="Helical" evidence="1">
    <location>
        <begin position="381"/>
        <end position="403"/>
    </location>
</feature>
<keyword evidence="3" id="KW-1185">Reference proteome</keyword>
<dbReference type="InterPro" id="IPR050327">
    <property type="entry name" value="Proton-linked_MCT"/>
</dbReference>
<evidence type="ECO:0000256" key="1">
    <source>
        <dbReference type="SAM" id="Phobius"/>
    </source>
</evidence>
<gene>
    <name evidence="2" type="ORF">KUTeg_005610</name>
</gene>
<reference evidence="2 3" key="1">
    <citation type="submission" date="2022-12" db="EMBL/GenBank/DDBJ databases">
        <title>Chromosome-level genome of Tegillarca granosa.</title>
        <authorList>
            <person name="Kim J."/>
        </authorList>
    </citation>
    <scope>NUCLEOTIDE SEQUENCE [LARGE SCALE GENOMIC DNA]</scope>
    <source>
        <strain evidence="2">Teg-2019</strain>
        <tissue evidence="2">Adductor muscle</tissue>
    </source>
</reference>
<keyword evidence="1" id="KW-1133">Transmembrane helix</keyword>
<feature type="transmembrane region" description="Helical" evidence="1">
    <location>
        <begin position="83"/>
        <end position="102"/>
    </location>
</feature>
<feature type="transmembrane region" description="Helical" evidence="1">
    <location>
        <begin position="257"/>
        <end position="277"/>
    </location>
</feature>
<sequence>MKTTVRGTAPDKGWAWVVMVSSFGIHVINGCFLYCVGIIHIALLSKFGEPVAYTSWAGAILLCLISSTGPLSSFMMNRFNCRITIMTGGVILTLGCFISAFLPSLAWVILTYGVGSGLTYSASVVVLGFNFQKQRNIAGGVAVSGCAVGTFLFAPIITAVEEEYGYEGLFIILAGISFHQCLFGALCRPSYLENKRKLELYKQDASSVLENILIHLKLLKNGSFLFMCLSMFSWSIGVYMAFLHLPHYAETRNSTPMQASWLISAAGICGFVSRILTGVAANSENISELLLYCGSFGMLGLSTVLFPFYSFSFVGQLFYAIILGLYSGNCYAIINSINLSIVGMENLATAYGMEMFFCGIGTLLGPPFAGFIVDYGGTYEISFVVGGIAIIFGAFFAKLVVCFKHGKNMHAIKEETTLEINVNDTADKSPIENININTEQDVPLIETNDQISKRYSDGDIEEVLQQLDDHMEDKNCQKTSEADNNKSANSLMKHVKLIMNYEFDNNRQHVMRQSRVTIGTCVCSDRERDLRQKQVTLCTCTPNDKQQDPRQSRITIGTLVQNIGMYL</sequence>
<feature type="transmembrane region" description="Helical" evidence="1">
    <location>
        <begin position="136"/>
        <end position="157"/>
    </location>
</feature>
<dbReference type="EMBL" id="JARBDR010000246">
    <property type="protein sequence ID" value="KAJ8317706.1"/>
    <property type="molecule type" value="Genomic_DNA"/>
</dbReference>
<feature type="transmembrane region" description="Helical" evidence="1">
    <location>
        <begin position="108"/>
        <end position="129"/>
    </location>
</feature>
<feature type="transmembrane region" description="Helical" evidence="1">
    <location>
        <begin position="14"/>
        <end position="41"/>
    </location>
</feature>
<evidence type="ECO:0000313" key="3">
    <source>
        <dbReference type="Proteomes" id="UP001217089"/>
    </source>
</evidence>
<organism evidence="2 3">
    <name type="scientific">Tegillarca granosa</name>
    <name type="common">Malaysian cockle</name>
    <name type="synonym">Anadara granosa</name>
    <dbReference type="NCBI Taxonomy" id="220873"/>
    <lineage>
        <taxon>Eukaryota</taxon>
        <taxon>Metazoa</taxon>
        <taxon>Spiralia</taxon>
        <taxon>Lophotrochozoa</taxon>
        <taxon>Mollusca</taxon>
        <taxon>Bivalvia</taxon>
        <taxon>Autobranchia</taxon>
        <taxon>Pteriomorphia</taxon>
        <taxon>Arcoida</taxon>
        <taxon>Arcoidea</taxon>
        <taxon>Arcidae</taxon>
        <taxon>Tegillarca</taxon>
    </lineage>
</organism>
<dbReference type="PANTHER" id="PTHR11360:SF284">
    <property type="entry name" value="EG:103B4.3 PROTEIN-RELATED"/>
    <property type="match status" value="1"/>
</dbReference>
<proteinExistence type="predicted"/>
<evidence type="ECO:0000313" key="2">
    <source>
        <dbReference type="EMBL" id="KAJ8317706.1"/>
    </source>
</evidence>
<protein>
    <submittedName>
        <fullName evidence="2">Uncharacterized protein</fullName>
    </submittedName>
</protein>
<dbReference type="InterPro" id="IPR036259">
    <property type="entry name" value="MFS_trans_sf"/>
</dbReference>
<dbReference type="PANTHER" id="PTHR11360">
    <property type="entry name" value="MONOCARBOXYLATE TRANSPORTER"/>
    <property type="match status" value="1"/>
</dbReference>
<dbReference type="Proteomes" id="UP001217089">
    <property type="component" value="Unassembled WGS sequence"/>
</dbReference>
<dbReference type="CDD" id="cd17352">
    <property type="entry name" value="MFS_MCT_SLC16"/>
    <property type="match status" value="1"/>
</dbReference>
<name>A0ABQ9FK87_TEGGR</name>
<keyword evidence="1" id="KW-0812">Transmembrane</keyword>